<dbReference type="InterPro" id="IPR023753">
    <property type="entry name" value="FAD/NAD-binding_dom"/>
</dbReference>
<dbReference type="EMBL" id="DWVZ01000187">
    <property type="protein sequence ID" value="HJC64611.1"/>
    <property type="molecule type" value="Genomic_DNA"/>
</dbReference>
<accession>A0A9D2PRZ8</accession>
<reference evidence="8" key="2">
    <citation type="submission" date="2021-04" db="EMBL/GenBank/DDBJ databases">
        <authorList>
            <person name="Gilroy R."/>
        </authorList>
    </citation>
    <scope>NUCLEOTIDE SEQUENCE</scope>
    <source>
        <strain evidence="8">ChiBcec2-3848</strain>
    </source>
</reference>
<dbReference type="Proteomes" id="UP000823886">
    <property type="component" value="Unassembled WGS sequence"/>
</dbReference>
<dbReference type="InterPro" id="IPR004099">
    <property type="entry name" value="Pyr_nucl-diS_OxRdtase_dimer"/>
</dbReference>
<comment type="caution">
    <text evidence="8">The sequence shown here is derived from an EMBL/GenBank/DDBJ whole genome shotgun (WGS) entry which is preliminary data.</text>
</comment>
<dbReference type="CDD" id="cd00158">
    <property type="entry name" value="RHOD"/>
    <property type="match status" value="1"/>
</dbReference>
<dbReference type="PRINTS" id="PR00411">
    <property type="entry name" value="PNDRDTASEI"/>
</dbReference>
<dbReference type="PROSITE" id="PS50206">
    <property type="entry name" value="RHODANESE_3"/>
    <property type="match status" value="1"/>
</dbReference>
<dbReference type="GO" id="GO:0016491">
    <property type="term" value="F:oxidoreductase activity"/>
    <property type="evidence" value="ECO:0007669"/>
    <property type="project" value="UniProtKB-KW"/>
</dbReference>
<proteinExistence type="inferred from homology"/>
<name>A0A9D2PRZ8_9FIRM</name>
<evidence type="ECO:0000256" key="5">
    <source>
        <dbReference type="ARBA" id="ARBA00023002"/>
    </source>
</evidence>
<evidence type="ECO:0000313" key="8">
    <source>
        <dbReference type="EMBL" id="HJC64611.1"/>
    </source>
</evidence>
<evidence type="ECO:0000256" key="4">
    <source>
        <dbReference type="ARBA" id="ARBA00022827"/>
    </source>
</evidence>
<keyword evidence="3" id="KW-0285">Flavoprotein</keyword>
<protein>
    <submittedName>
        <fullName evidence="8">FAD-dependent oxidoreductase</fullName>
    </submittedName>
</protein>
<evidence type="ECO:0000256" key="1">
    <source>
        <dbReference type="ARBA" id="ARBA00001974"/>
    </source>
</evidence>
<dbReference type="SUPFAM" id="SSF55424">
    <property type="entry name" value="FAD/NAD-linked reductases, dimerisation (C-terminal) domain"/>
    <property type="match status" value="1"/>
</dbReference>
<dbReference type="PANTHER" id="PTHR43429">
    <property type="entry name" value="PYRIDINE NUCLEOTIDE-DISULFIDE OXIDOREDUCTASE DOMAIN-CONTAINING"/>
    <property type="match status" value="1"/>
</dbReference>
<comment type="cofactor">
    <cofactor evidence="1">
        <name>FAD</name>
        <dbReference type="ChEBI" id="CHEBI:57692"/>
    </cofactor>
</comment>
<dbReference type="AlphaFoldDB" id="A0A9D2PRZ8"/>
<dbReference type="InterPro" id="IPR036188">
    <property type="entry name" value="FAD/NAD-bd_sf"/>
</dbReference>
<reference evidence="8" key="1">
    <citation type="journal article" date="2021" name="PeerJ">
        <title>Extensive microbial diversity within the chicken gut microbiome revealed by metagenomics and culture.</title>
        <authorList>
            <person name="Gilroy R."/>
            <person name="Ravi A."/>
            <person name="Getino M."/>
            <person name="Pursley I."/>
            <person name="Horton D.L."/>
            <person name="Alikhan N.F."/>
            <person name="Baker D."/>
            <person name="Gharbi K."/>
            <person name="Hall N."/>
            <person name="Watson M."/>
            <person name="Adriaenssens E.M."/>
            <person name="Foster-Nyarko E."/>
            <person name="Jarju S."/>
            <person name="Secka A."/>
            <person name="Antonio M."/>
            <person name="Oren A."/>
            <person name="Chaudhuri R.R."/>
            <person name="La Ragione R."/>
            <person name="Hildebrand F."/>
            <person name="Pallen M.J."/>
        </authorList>
    </citation>
    <scope>NUCLEOTIDE SEQUENCE</scope>
    <source>
        <strain evidence="8">ChiBcec2-3848</strain>
    </source>
</reference>
<dbReference type="Pfam" id="PF02852">
    <property type="entry name" value="Pyr_redox_dim"/>
    <property type="match status" value="1"/>
</dbReference>
<dbReference type="SUPFAM" id="SSF51905">
    <property type="entry name" value="FAD/NAD(P)-binding domain"/>
    <property type="match status" value="2"/>
</dbReference>
<evidence type="ECO:0000313" key="9">
    <source>
        <dbReference type="Proteomes" id="UP000823886"/>
    </source>
</evidence>
<dbReference type="SUPFAM" id="SSF52821">
    <property type="entry name" value="Rhodanese/Cell cycle control phosphatase"/>
    <property type="match status" value="1"/>
</dbReference>
<dbReference type="InterPro" id="IPR016156">
    <property type="entry name" value="FAD/NAD-linked_Rdtase_dimer_sf"/>
</dbReference>
<gene>
    <name evidence="8" type="ORF">H9753_13530</name>
</gene>
<feature type="domain" description="Rhodanese" evidence="7">
    <location>
        <begin position="463"/>
        <end position="545"/>
    </location>
</feature>
<keyword evidence="5" id="KW-0560">Oxidoreductase</keyword>
<evidence type="ECO:0000256" key="3">
    <source>
        <dbReference type="ARBA" id="ARBA00022630"/>
    </source>
</evidence>
<dbReference type="InterPro" id="IPR036873">
    <property type="entry name" value="Rhodanese-like_dom_sf"/>
</dbReference>
<evidence type="ECO:0000256" key="6">
    <source>
        <dbReference type="ARBA" id="ARBA00023284"/>
    </source>
</evidence>
<comment type="similarity">
    <text evidence="2">Belongs to the class-III pyridine nucleotide-disulfide oxidoreductase family.</text>
</comment>
<organism evidence="8 9">
    <name type="scientific">Candidatus Blautia merdavium</name>
    <dbReference type="NCBI Taxonomy" id="2838494"/>
    <lineage>
        <taxon>Bacteria</taxon>
        <taxon>Bacillati</taxon>
        <taxon>Bacillota</taxon>
        <taxon>Clostridia</taxon>
        <taxon>Lachnospirales</taxon>
        <taxon>Lachnospiraceae</taxon>
        <taxon>Blautia</taxon>
    </lineage>
</organism>
<dbReference type="PANTHER" id="PTHR43429:SF1">
    <property type="entry name" value="NAD(P)H SULFUR OXIDOREDUCTASE (COA-DEPENDENT)"/>
    <property type="match status" value="1"/>
</dbReference>
<dbReference type="Pfam" id="PF07992">
    <property type="entry name" value="Pyr_redox_2"/>
    <property type="match status" value="1"/>
</dbReference>
<evidence type="ECO:0000259" key="7">
    <source>
        <dbReference type="PROSITE" id="PS50206"/>
    </source>
</evidence>
<sequence length="545" mass="58167">MRILIIGGVAAGTKAAAKLKRENRSDEVLILTKSQDISYAGCGLPYYVGDVIHEKSQLIVNTPQAFEKLTGAQVKTGVEVTALDREAKKVTAVDLETQEKAEYSYDKLVIAVGASPIVPPLEGLNLKNVFCMRTPQDAEALRAAAETGNIKRAVIAGGGFIGLEVAENLMEKGIRTTVIDMAPHIMPGFDPEMAAYVEDYLADIGIMAMTNTRLEGVEGTDKVEKVKTSRRAIKADALILSLGIRANTGFLADTGIGLAPNGTILVDEHLRTNDEDIYAAGDCAMVTNRMTGERAWSPMGSSANIEGRILAQNLEGADISYPGVLGTGVVKLPGLNAGRTGLTEAAAAAAGHDVITVLGAVDDKAHYYPGAGTFIVKMIADRTTREFLGIQVLGKGAVDKMVDIAVVALSMKATVNQLEHLDFAYAPPFSTAIHPFGHMINVLLNKIEGKLDSFTPAEFQEGVAEGYTILDAGQAPAIEGAEFVNLAETEGELPNHPTDEKLLLVCTKGRRAYLLQNRLKSFGYTNTRVLEGGTMFNGTELVEEE</sequence>
<dbReference type="PRINTS" id="PR00368">
    <property type="entry name" value="FADPNR"/>
</dbReference>
<dbReference type="Gene3D" id="3.50.50.60">
    <property type="entry name" value="FAD/NAD(P)-binding domain"/>
    <property type="match status" value="2"/>
</dbReference>
<dbReference type="InterPro" id="IPR001763">
    <property type="entry name" value="Rhodanese-like_dom"/>
</dbReference>
<keyword evidence="6" id="KW-0676">Redox-active center</keyword>
<dbReference type="InterPro" id="IPR050260">
    <property type="entry name" value="FAD-bd_OxRdtase"/>
</dbReference>
<keyword evidence="4" id="KW-0274">FAD</keyword>
<evidence type="ECO:0000256" key="2">
    <source>
        <dbReference type="ARBA" id="ARBA00009130"/>
    </source>
</evidence>
<dbReference type="Gene3D" id="3.40.250.10">
    <property type="entry name" value="Rhodanese-like domain"/>
    <property type="match status" value="1"/>
</dbReference>